<protein>
    <submittedName>
        <fullName evidence="2">Uncharacterized protein</fullName>
    </submittedName>
</protein>
<dbReference type="AlphaFoldDB" id="A0A6N4SSC2"/>
<dbReference type="Proteomes" id="UP000001822">
    <property type="component" value="Chromosome"/>
</dbReference>
<gene>
    <name evidence="2" type="ordered locus">CHU_2037</name>
</gene>
<reference evidence="2 3" key="1">
    <citation type="journal article" date="2007" name="Appl. Environ. Microbiol.">
        <title>Genome sequence of the cellulolytic gliding bacterium Cytophaga hutchinsonii.</title>
        <authorList>
            <person name="Xie G."/>
            <person name="Bruce D.C."/>
            <person name="Challacombe J.F."/>
            <person name="Chertkov O."/>
            <person name="Detter J.C."/>
            <person name="Gilna P."/>
            <person name="Han C.S."/>
            <person name="Lucas S."/>
            <person name="Misra M."/>
            <person name="Myers G.L."/>
            <person name="Richardson P."/>
            <person name="Tapia R."/>
            <person name="Thayer N."/>
            <person name="Thompson L.S."/>
            <person name="Brettin T.S."/>
            <person name="Henrissat B."/>
            <person name="Wilson D.B."/>
            <person name="McBride M.J."/>
        </authorList>
    </citation>
    <scope>NUCLEOTIDE SEQUENCE [LARGE SCALE GENOMIC DNA]</scope>
    <source>
        <strain evidence="3">ATCC 33406 / DSM 1761 / CIP 103989 / NBRC 15051 / NCIMB 9469 / D465</strain>
    </source>
</reference>
<feature type="chain" id="PRO_5026756565" evidence="1">
    <location>
        <begin position="20"/>
        <end position="166"/>
    </location>
</feature>
<dbReference type="KEGG" id="chu:CHU_2037"/>
<organism evidence="2 3">
    <name type="scientific">Cytophaga hutchinsonii (strain ATCC 33406 / DSM 1761 / CIP 103989 / NBRC 15051 / NCIMB 9469 / D465)</name>
    <dbReference type="NCBI Taxonomy" id="269798"/>
    <lineage>
        <taxon>Bacteria</taxon>
        <taxon>Pseudomonadati</taxon>
        <taxon>Bacteroidota</taxon>
        <taxon>Cytophagia</taxon>
        <taxon>Cytophagales</taxon>
        <taxon>Cytophagaceae</taxon>
        <taxon>Cytophaga</taxon>
    </lineage>
</organism>
<proteinExistence type="predicted"/>
<feature type="signal peptide" evidence="1">
    <location>
        <begin position="1"/>
        <end position="19"/>
    </location>
</feature>
<evidence type="ECO:0000313" key="3">
    <source>
        <dbReference type="Proteomes" id="UP000001822"/>
    </source>
</evidence>
<evidence type="ECO:0000256" key="1">
    <source>
        <dbReference type="SAM" id="SignalP"/>
    </source>
</evidence>
<sequence length="166" mass="18977">MIRLINYILFLLLPVCSQAEEWNMVTIRDLYHKASVSKEDADKLKAALKSIQSPNECIKGYIAAAYMIEAKHVYNPSTKLSHFNNGKTLLDAAIKNDPHNIELKFIRVCIQTNAPSFLGYNRQIETDKAFIVSTYAAQTDLDLKKRIKEFMLQSGICTEQEKKTFK</sequence>
<accession>A0A6N4SSC2</accession>
<name>A0A6N4SSC2_CYTH3</name>
<dbReference type="OrthoDB" id="663842at2"/>
<keyword evidence="3" id="KW-1185">Reference proteome</keyword>
<keyword evidence="1" id="KW-0732">Signal</keyword>
<evidence type="ECO:0000313" key="2">
    <source>
        <dbReference type="EMBL" id="ABG59300.1"/>
    </source>
</evidence>
<dbReference type="EMBL" id="CP000383">
    <property type="protein sequence ID" value="ABG59300.1"/>
    <property type="molecule type" value="Genomic_DNA"/>
</dbReference>
<dbReference type="RefSeq" id="WP_011585417.1">
    <property type="nucleotide sequence ID" value="NC_008255.1"/>
</dbReference>